<protein>
    <submittedName>
        <fullName evidence="7">GtrA family protein</fullName>
    </submittedName>
</protein>
<reference evidence="7" key="1">
    <citation type="submission" date="2022-04" db="EMBL/GenBank/DDBJ databases">
        <title>Roseomonas acroporae sp. nov., isolated from coral Acropora digitifera.</title>
        <authorList>
            <person name="Sun H."/>
        </authorList>
    </citation>
    <scope>NUCLEOTIDE SEQUENCE</scope>
    <source>
        <strain evidence="7">NAR14</strain>
    </source>
</reference>
<evidence type="ECO:0000256" key="2">
    <source>
        <dbReference type="ARBA" id="ARBA00022692"/>
    </source>
</evidence>
<evidence type="ECO:0000313" key="7">
    <source>
        <dbReference type="EMBL" id="MCK8786192.1"/>
    </source>
</evidence>
<dbReference type="Proteomes" id="UP001139516">
    <property type="component" value="Unassembled WGS sequence"/>
</dbReference>
<evidence type="ECO:0000313" key="8">
    <source>
        <dbReference type="Proteomes" id="UP001139516"/>
    </source>
</evidence>
<evidence type="ECO:0000256" key="1">
    <source>
        <dbReference type="ARBA" id="ARBA00004141"/>
    </source>
</evidence>
<feature type="transmembrane region" description="Helical" evidence="5">
    <location>
        <begin position="99"/>
        <end position="116"/>
    </location>
</feature>
<dbReference type="EMBL" id="JALPRX010000076">
    <property type="protein sequence ID" value="MCK8786192.1"/>
    <property type="molecule type" value="Genomic_DNA"/>
</dbReference>
<comment type="subcellular location">
    <subcellularLocation>
        <location evidence="1">Membrane</location>
        <topology evidence="1">Multi-pass membrane protein</topology>
    </subcellularLocation>
</comment>
<dbReference type="Pfam" id="PF04138">
    <property type="entry name" value="GtrA_DPMS_TM"/>
    <property type="match status" value="1"/>
</dbReference>
<gene>
    <name evidence="7" type="ORF">M0638_17590</name>
</gene>
<keyword evidence="4 5" id="KW-0472">Membrane</keyword>
<dbReference type="RefSeq" id="WP_248668308.1">
    <property type="nucleotide sequence ID" value="NZ_JALPRX010000076.1"/>
</dbReference>
<comment type="caution">
    <text evidence="7">The sequence shown here is derived from an EMBL/GenBank/DDBJ whole genome shotgun (WGS) entry which is preliminary data.</text>
</comment>
<evidence type="ECO:0000256" key="4">
    <source>
        <dbReference type="ARBA" id="ARBA00023136"/>
    </source>
</evidence>
<dbReference type="GO" id="GO:0000271">
    <property type="term" value="P:polysaccharide biosynthetic process"/>
    <property type="evidence" value="ECO:0007669"/>
    <property type="project" value="InterPro"/>
</dbReference>
<accession>A0A9X2BV19</accession>
<dbReference type="NCBIfam" id="NF037976">
    <property type="entry name" value="gtrA_1"/>
    <property type="match status" value="1"/>
</dbReference>
<feature type="transmembrane region" description="Helical" evidence="5">
    <location>
        <begin position="33"/>
        <end position="55"/>
    </location>
</feature>
<feature type="domain" description="GtrA/DPMS transmembrane" evidence="6">
    <location>
        <begin position="32"/>
        <end position="153"/>
    </location>
</feature>
<feature type="transmembrane region" description="Helical" evidence="5">
    <location>
        <begin position="128"/>
        <end position="147"/>
    </location>
</feature>
<proteinExistence type="predicted"/>
<sequence>MPGESVAGAGIAPAGAAARADARPAGLSLALRYALFAAICTVINLLVQMAAHAVYDGPFSLVAAMTAGTLAGIVPKYLLDKRWIFFDQSGGLDTHARKFTLYTLLSVVTTLLFWATEFLFDWLAGGNWRYLGAVLGLALGYWVKYHLDRKLVFDGA</sequence>
<feature type="transmembrane region" description="Helical" evidence="5">
    <location>
        <begin position="61"/>
        <end position="79"/>
    </location>
</feature>
<keyword evidence="8" id="KW-1185">Reference proteome</keyword>
<dbReference type="InterPro" id="IPR007267">
    <property type="entry name" value="GtrA_DPMS_TM"/>
</dbReference>
<evidence type="ECO:0000256" key="5">
    <source>
        <dbReference type="SAM" id="Phobius"/>
    </source>
</evidence>
<evidence type="ECO:0000259" key="6">
    <source>
        <dbReference type="Pfam" id="PF04138"/>
    </source>
</evidence>
<dbReference type="GO" id="GO:0016020">
    <property type="term" value="C:membrane"/>
    <property type="evidence" value="ECO:0007669"/>
    <property type="project" value="UniProtKB-SubCell"/>
</dbReference>
<keyword evidence="3 5" id="KW-1133">Transmembrane helix</keyword>
<evidence type="ECO:0000256" key="3">
    <source>
        <dbReference type="ARBA" id="ARBA00022989"/>
    </source>
</evidence>
<keyword evidence="2 5" id="KW-0812">Transmembrane</keyword>
<name>A0A9X2BV19_9PROT</name>
<organism evidence="7 8">
    <name type="scientific">Roseomonas acroporae</name>
    <dbReference type="NCBI Taxonomy" id="2937791"/>
    <lineage>
        <taxon>Bacteria</taxon>
        <taxon>Pseudomonadati</taxon>
        <taxon>Pseudomonadota</taxon>
        <taxon>Alphaproteobacteria</taxon>
        <taxon>Acetobacterales</taxon>
        <taxon>Roseomonadaceae</taxon>
        <taxon>Roseomonas</taxon>
    </lineage>
</organism>
<dbReference type="AlphaFoldDB" id="A0A9X2BV19"/>